<feature type="domain" description="ABC transmembrane type-1" evidence="7">
    <location>
        <begin position="30"/>
        <end position="302"/>
    </location>
</feature>
<evidence type="ECO:0000313" key="9">
    <source>
        <dbReference type="Proteomes" id="UP000609879"/>
    </source>
</evidence>
<feature type="transmembrane region" description="Helical" evidence="5">
    <location>
        <begin position="169"/>
        <end position="190"/>
    </location>
</feature>
<dbReference type="InterPro" id="IPR036640">
    <property type="entry name" value="ABC1_TM_sf"/>
</dbReference>
<feature type="domain" description="ABC transporter" evidence="6">
    <location>
        <begin position="335"/>
        <end position="567"/>
    </location>
</feature>
<evidence type="ECO:0000256" key="2">
    <source>
        <dbReference type="ARBA" id="ARBA00022692"/>
    </source>
</evidence>
<evidence type="ECO:0000256" key="1">
    <source>
        <dbReference type="ARBA" id="ARBA00004651"/>
    </source>
</evidence>
<keyword evidence="9" id="KW-1185">Reference proteome</keyword>
<dbReference type="PROSITE" id="PS00211">
    <property type="entry name" value="ABC_TRANSPORTER_1"/>
    <property type="match status" value="1"/>
</dbReference>
<dbReference type="Gene3D" id="3.40.50.300">
    <property type="entry name" value="P-loop containing nucleotide triphosphate hydrolases"/>
    <property type="match status" value="1"/>
</dbReference>
<dbReference type="SUPFAM" id="SSF52540">
    <property type="entry name" value="P-loop containing nucleoside triphosphate hydrolases"/>
    <property type="match status" value="1"/>
</dbReference>
<dbReference type="InterPro" id="IPR039421">
    <property type="entry name" value="Type_1_exporter"/>
</dbReference>
<feature type="transmembrane region" description="Helical" evidence="5">
    <location>
        <begin position="146"/>
        <end position="163"/>
    </location>
</feature>
<feature type="transmembrane region" description="Helical" evidence="5">
    <location>
        <begin position="256"/>
        <end position="275"/>
    </location>
</feature>
<dbReference type="InterPro" id="IPR027417">
    <property type="entry name" value="P-loop_NTPase"/>
</dbReference>
<name>A0ABQ3XYH2_9ACTN</name>
<dbReference type="Gene3D" id="1.20.1560.10">
    <property type="entry name" value="ABC transporter type 1, transmembrane domain"/>
    <property type="match status" value="1"/>
</dbReference>
<proteinExistence type="predicted"/>
<dbReference type="InterPro" id="IPR011527">
    <property type="entry name" value="ABC1_TM_dom"/>
</dbReference>
<comment type="subcellular location">
    <subcellularLocation>
        <location evidence="1">Cell membrane</location>
        <topology evidence="1">Multi-pass membrane protein</topology>
    </subcellularLocation>
</comment>
<keyword evidence="2 5" id="KW-0812">Transmembrane</keyword>
<dbReference type="InterPro" id="IPR017871">
    <property type="entry name" value="ABC_transporter-like_CS"/>
</dbReference>
<dbReference type="PROSITE" id="PS50929">
    <property type="entry name" value="ABC_TM1F"/>
    <property type="match status" value="1"/>
</dbReference>
<dbReference type="PANTHER" id="PTHR43394">
    <property type="entry name" value="ATP-DEPENDENT PERMEASE MDL1, MITOCHONDRIAL"/>
    <property type="match status" value="1"/>
</dbReference>
<organism evidence="8 9">
    <name type="scientific">Paractinoplanes deccanensis</name>
    <dbReference type="NCBI Taxonomy" id="113561"/>
    <lineage>
        <taxon>Bacteria</taxon>
        <taxon>Bacillati</taxon>
        <taxon>Actinomycetota</taxon>
        <taxon>Actinomycetes</taxon>
        <taxon>Micromonosporales</taxon>
        <taxon>Micromonosporaceae</taxon>
        <taxon>Paractinoplanes</taxon>
    </lineage>
</organism>
<dbReference type="InterPro" id="IPR003439">
    <property type="entry name" value="ABC_transporter-like_ATP-bd"/>
</dbReference>
<evidence type="ECO:0000313" key="8">
    <source>
        <dbReference type="EMBL" id="GID72796.1"/>
    </source>
</evidence>
<sequence>MSEEHAVSRTAQPGTAILRRAVARNGRRLWTGTALAGLYQFCAALVPVLIGVIVDRAVSSGDVTALLAWIAVLALVYLVLTVSYRFGARQLMRAIAEESHRLRVEVAAKILHPRGLRTDQRSGDLLTISTTDAEYTSYFLDHIPRISSALIAASVSAVTLLLISLPLGLIVLIATPIVLATLNLTAPLIARRVADQQSQAGKATSLATDLVTGLRPLRGIEAQDAAAERYRVVSRRSLAATLRAARTQNAYQGASSMLSMLLAGGIAITAGWFALTGRITIGEFITVIGSAQFLIEPFGVLAVVPSWVAAARASAGRVASVVQAGLVLPEGDKTLSGTQAALRLEGVAHGPLAGLDLHVRPGELVGVVAHRPADAEALVRLLAVPEAYEGTITLGGERLETVERDEARRLLHVEPHQTDLFTGTLAANIALRGEDGDPLTEALHAAAVDFHEDGLDAEITERGTNLSGGQRQRLALARALLARPPLLVLHHPTTAVDAVTEQSIADGIRAMRHGPGSGYGTVVITSSPALLAAADRVVVIGDGAVTAEGRHAELSVHDETYRQAVLR</sequence>
<evidence type="ECO:0000259" key="7">
    <source>
        <dbReference type="PROSITE" id="PS50929"/>
    </source>
</evidence>
<comment type="caution">
    <text evidence="8">The sequence shown here is derived from an EMBL/GenBank/DDBJ whole genome shotgun (WGS) entry which is preliminary data.</text>
</comment>
<dbReference type="CDD" id="cd07346">
    <property type="entry name" value="ABC_6TM_exporters"/>
    <property type="match status" value="1"/>
</dbReference>
<evidence type="ECO:0000259" key="6">
    <source>
        <dbReference type="PROSITE" id="PS50893"/>
    </source>
</evidence>
<reference evidence="8 9" key="1">
    <citation type="submission" date="2021-01" db="EMBL/GenBank/DDBJ databases">
        <title>Whole genome shotgun sequence of Actinoplanes deccanensis NBRC 13994.</title>
        <authorList>
            <person name="Komaki H."/>
            <person name="Tamura T."/>
        </authorList>
    </citation>
    <scope>NUCLEOTIDE SEQUENCE [LARGE SCALE GENOMIC DNA]</scope>
    <source>
        <strain evidence="8 9">NBRC 13994</strain>
    </source>
</reference>
<gene>
    <name evidence="8" type="ORF">Ade02nite_14370</name>
</gene>
<dbReference type="Pfam" id="PF00005">
    <property type="entry name" value="ABC_tran"/>
    <property type="match status" value="1"/>
</dbReference>
<dbReference type="Pfam" id="PF00664">
    <property type="entry name" value="ABC_membrane"/>
    <property type="match status" value="1"/>
</dbReference>
<dbReference type="SUPFAM" id="SSF90123">
    <property type="entry name" value="ABC transporter transmembrane region"/>
    <property type="match status" value="1"/>
</dbReference>
<feature type="transmembrane region" description="Helical" evidence="5">
    <location>
        <begin position="29"/>
        <end position="54"/>
    </location>
</feature>
<dbReference type="Proteomes" id="UP000609879">
    <property type="component" value="Unassembled WGS sequence"/>
</dbReference>
<protein>
    <submittedName>
        <fullName evidence="8">ABC transporter permease</fullName>
    </submittedName>
</protein>
<accession>A0ABQ3XYH2</accession>
<dbReference type="PROSITE" id="PS50893">
    <property type="entry name" value="ABC_TRANSPORTER_2"/>
    <property type="match status" value="1"/>
</dbReference>
<evidence type="ECO:0000256" key="3">
    <source>
        <dbReference type="ARBA" id="ARBA00022989"/>
    </source>
</evidence>
<feature type="transmembrane region" description="Helical" evidence="5">
    <location>
        <begin position="66"/>
        <end position="86"/>
    </location>
</feature>
<keyword evidence="4 5" id="KW-0472">Membrane</keyword>
<dbReference type="PANTHER" id="PTHR43394:SF1">
    <property type="entry name" value="ATP-BINDING CASSETTE SUB-FAMILY B MEMBER 10, MITOCHONDRIAL"/>
    <property type="match status" value="1"/>
</dbReference>
<keyword evidence="3 5" id="KW-1133">Transmembrane helix</keyword>
<dbReference type="EMBL" id="BOMI01000021">
    <property type="protein sequence ID" value="GID72796.1"/>
    <property type="molecule type" value="Genomic_DNA"/>
</dbReference>
<evidence type="ECO:0000256" key="4">
    <source>
        <dbReference type="ARBA" id="ARBA00023136"/>
    </source>
</evidence>
<evidence type="ECO:0000256" key="5">
    <source>
        <dbReference type="SAM" id="Phobius"/>
    </source>
</evidence>